<evidence type="ECO:0000256" key="7">
    <source>
        <dbReference type="ARBA" id="ARBA00023136"/>
    </source>
</evidence>
<protein>
    <submittedName>
        <fullName evidence="8">Alpha-mannosidase</fullName>
    </submittedName>
</protein>
<dbReference type="PANTHER" id="PTHR13572:SF4">
    <property type="entry name" value="RE57134P"/>
    <property type="match status" value="1"/>
</dbReference>
<dbReference type="CDD" id="cd11574">
    <property type="entry name" value="GH99"/>
    <property type="match status" value="1"/>
</dbReference>
<keyword evidence="4" id="KW-0735">Signal-anchor</keyword>
<dbReference type="InterPro" id="IPR026071">
    <property type="entry name" value="Glyco_Hydrolase_99"/>
</dbReference>
<dbReference type="AlphaFoldDB" id="A0A414BKE6"/>
<comment type="caution">
    <text evidence="8">The sequence shown here is derived from an EMBL/GenBank/DDBJ whole genome shotgun (WGS) entry which is preliminary data.</text>
</comment>
<accession>A0A414BKE6</accession>
<dbReference type="Gene3D" id="3.20.20.80">
    <property type="entry name" value="Glycosidases"/>
    <property type="match status" value="1"/>
</dbReference>
<dbReference type="EMBL" id="QSIF01000004">
    <property type="protein sequence ID" value="RHC75500.1"/>
    <property type="molecule type" value="Genomic_DNA"/>
</dbReference>
<keyword evidence="2" id="KW-0812">Transmembrane</keyword>
<keyword evidence="3" id="KW-0378">Hydrolase</keyword>
<reference evidence="8 9" key="1">
    <citation type="submission" date="2018-08" db="EMBL/GenBank/DDBJ databases">
        <title>A genome reference for cultivated species of the human gut microbiota.</title>
        <authorList>
            <person name="Zou Y."/>
            <person name="Xue W."/>
            <person name="Luo G."/>
        </authorList>
    </citation>
    <scope>NUCLEOTIDE SEQUENCE [LARGE SCALE GENOMIC DNA]</scope>
    <source>
        <strain evidence="8 9">AM34-25</strain>
    </source>
</reference>
<keyword evidence="6" id="KW-0333">Golgi apparatus</keyword>
<evidence type="ECO:0000256" key="5">
    <source>
        <dbReference type="ARBA" id="ARBA00022989"/>
    </source>
</evidence>
<dbReference type="PANTHER" id="PTHR13572">
    <property type="entry name" value="ENDO-ALPHA-1,2-MANNOSIDASE"/>
    <property type="match status" value="1"/>
</dbReference>
<proteinExistence type="predicted"/>
<dbReference type="GO" id="GO:0004559">
    <property type="term" value="F:alpha-mannosidase activity"/>
    <property type="evidence" value="ECO:0007669"/>
    <property type="project" value="TreeGrafter"/>
</dbReference>
<evidence type="ECO:0000256" key="1">
    <source>
        <dbReference type="ARBA" id="ARBA00004323"/>
    </source>
</evidence>
<dbReference type="Proteomes" id="UP000284514">
    <property type="component" value="Unassembled WGS sequence"/>
</dbReference>
<name>A0A414BKE6_BACUN</name>
<keyword evidence="5" id="KW-1133">Transmembrane helix</keyword>
<dbReference type="Pfam" id="PF16317">
    <property type="entry name" value="Glyco_hydro_99"/>
    <property type="match status" value="1"/>
</dbReference>
<evidence type="ECO:0000313" key="9">
    <source>
        <dbReference type="Proteomes" id="UP000284514"/>
    </source>
</evidence>
<comment type="subcellular location">
    <subcellularLocation>
        <location evidence="1">Golgi apparatus membrane</location>
        <topology evidence="1">Single-pass type II membrane protein</topology>
    </subcellularLocation>
</comment>
<keyword evidence="7" id="KW-0472">Membrane</keyword>
<evidence type="ECO:0000256" key="4">
    <source>
        <dbReference type="ARBA" id="ARBA00022968"/>
    </source>
</evidence>
<evidence type="ECO:0000256" key="2">
    <source>
        <dbReference type="ARBA" id="ARBA00022692"/>
    </source>
</evidence>
<organism evidence="8 9">
    <name type="scientific">Bacteroides uniformis</name>
    <dbReference type="NCBI Taxonomy" id="820"/>
    <lineage>
        <taxon>Bacteria</taxon>
        <taxon>Pseudomonadati</taxon>
        <taxon>Bacteroidota</taxon>
        <taxon>Bacteroidia</taxon>
        <taxon>Bacteroidales</taxon>
        <taxon>Bacteroidaceae</taxon>
        <taxon>Bacteroides</taxon>
    </lineage>
</organism>
<sequence>MNGLFRCSKFTFIILLIMMYVVGCSSKGHPLSEKCVFAFYYNWYGNTEFNGKEVHWEHGVIKNADYKGNADDIKGKDNLATNFYPELKNYSSTDPKIIARHMSMMAKAKIDVVVVTWWGPNDFGSPALQVLFDEATKHEMKVCFHIEPYGGRGAESLRANIADLTEQFGSHQAFYRMDGKPCFFIYDSYLTPASEWARICRPEGDLTIRGTELDSKIIGLWVKDKEQDYFLESGLDGFYTYFAAAGFTYGSTPANWKGMQEWAVRNEKIFIPCVGPGYIDTRVRPWNTVTTRDRENGKYYTDMFRAAMESGASYIGITSFNEWHEGTQIEPAVPFKSDDFEYLDYSPLAPDYYLTRTAELVSAWK</sequence>
<evidence type="ECO:0000256" key="3">
    <source>
        <dbReference type="ARBA" id="ARBA00022801"/>
    </source>
</evidence>
<gene>
    <name evidence="8" type="ORF">DW831_04040</name>
</gene>
<evidence type="ECO:0000313" key="8">
    <source>
        <dbReference type="EMBL" id="RHC75500.1"/>
    </source>
</evidence>
<evidence type="ECO:0000256" key="6">
    <source>
        <dbReference type="ARBA" id="ARBA00023034"/>
    </source>
</evidence>